<keyword evidence="3" id="KW-1185">Reference proteome</keyword>
<dbReference type="AlphaFoldDB" id="A0A0A5G1X9"/>
<reference evidence="2 3" key="1">
    <citation type="submission" date="2013-08" db="EMBL/GenBank/DDBJ databases">
        <authorList>
            <person name="Huang J."/>
            <person name="Wang G."/>
        </authorList>
    </citation>
    <scope>NUCLEOTIDE SEQUENCE [LARGE SCALE GENOMIC DNA]</scope>
    <source>
        <strain evidence="2 3">BH030004</strain>
    </source>
</reference>
<name>A0A0A5G1X9_9BACI</name>
<dbReference type="Proteomes" id="UP000030403">
    <property type="component" value="Unassembled WGS sequence"/>
</dbReference>
<protein>
    <recommendedName>
        <fullName evidence="4">Yip1 domain-containing protein</fullName>
    </recommendedName>
</protein>
<dbReference type="eggNOG" id="ENOG502ZB99">
    <property type="taxonomic scope" value="Bacteria"/>
</dbReference>
<organism evidence="2 3">
    <name type="scientific">Pontibacillus marinus BH030004 = DSM 16465</name>
    <dbReference type="NCBI Taxonomy" id="1385511"/>
    <lineage>
        <taxon>Bacteria</taxon>
        <taxon>Bacillati</taxon>
        <taxon>Bacillota</taxon>
        <taxon>Bacilli</taxon>
        <taxon>Bacillales</taxon>
        <taxon>Bacillaceae</taxon>
        <taxon>Pontibacillus</taxon>
    </lineage>
</organism>
<evidence type="ECO:0008006" key="4">
    <source>
        <dbReference type="Google" id="ProtNLM"/>
    </source>
</evidence>
<dbReference type="STRING" id="1385511.GCA_000425225_00871"/>
<gene>
    <name evidence="2" type="ORF">N783_11365</name>
</gene>
<dbReference type="OrthoDB" id="2455856at2"/>
<keyword evidence="1" id="KW-1133">Transmembrane helix</keyword>
<evidence type="ECO:0000256" key="1">
    <source>
        <dbReference type="SAM" id="Phobius"/>
    </source>
</evidence>
<accession>A0A0A5G1X9</accession>
<evidence type="ECO:0000313" key="3">
    <source>
        <dbReference type="Proteomes" id="UP000030403"/>
    </source>
</evidence>
<evidence type="ECO:0000313" key="2">
    <source>
        <dbReference type="EMBL" id="KGX85148.1"/>
    </source>
</evidence>
<feature type="transmembrane region" description="Helical" evidence="1">
    <location>
        <begin position="116"/>
        <end position="137"/>
    </location>
</feature>
<feature type="transmembrane region" description="Helical" evidence="1">
    <location>
        <begin position="191"/>
        <end position="214"/>
    </location>
</feature>
<feature type="transmembrane region" description="Helical" evidence="1">
    <location>
        <begin position="30"/>
        <end position="50"/>
    </location>
</feature>
<keyword evidence="1" id="KW-0472">Membrane</keyword>
<keyword evidence="1" id="KW-0812">Transmembrane</keyword>
<feature type="transmembrane region" description="Helical" evidence="1">
    <location>
        <begin position="82"/>
        <end position="104"/>
    </location>
</feature>
<sequence>MSYHVQVAKLFFRREDSLFRIRQAEQLHGLWKRVAWFFVFSMLLFGFLAWKGLGMDPISVIATELSFAEYESLKLFFLLGRIIFGIILALAILFFTPLVFWIFTDIPYRKLVTVQLNVLLVMFIERLTWVFFIHYIGLDWYVSPLSFGIITSYITQIDWWIYFFGALSIFQIWIMWFQWKSITDFSEMAKWKAWILVILLHIFYWAVAATLAIYDLQLL</sequence>
<dbReference type="EMBL" id="AVPF01000043">
    <property type="protein sequence ID" value="KGX85148.1"/>
    <property type="molecule type" value="Genomic_DNA"/>
</dbReference>
<feature type="transmembrane region" description="Helical" evidence="1">
    <location>
        <begin position="157"/>
        <end position="179"/>
    </location>
</feature>
<proteinExistence type="predicted"/>
<comment type="caution">
    <text evidence="2">The sequence shown here is derived from an EMBL/GenBank/DDBJ whole genome shotgun (WGS) entry which is preliminary data.</text>
</comment>
<dbReference type="RefSeq" id="WP_027445449.1">
    <property type="nucleotide sequence ID" value="NZ_AULJ01000008.1"/>
</dbReference>